<name>A0A1X7T8T8_AMPQE</name>
<evidence type="ECO:0000313" key="2">
    <source>
        <dbReference type="EnsemblMetazoa" id="Aqu2.1.10687_001"/>
    </source>
</evidence>
<reference evidence="2" key="1">
    <citation type="submission" date="2017-05" db="UniProtKB">
        <authorList>
            <consortium name="EnsemblMetazoa"/>
        </authorList>
    </citation>
    <scope>IDENTIFICATION</scope>
</reference>
<dbReference type="EnsemblMetazoa" id="Aqu2.1.10687_001">
    <property type="protein sequence ID" value="Aqu2.1.10687_001"/>
    <property type="gene ID" value="Aqu2.1.10687"/>
</dbReference>
<keyword evidence="1" id="KW-0472">Membrane</keyword>
<dbReference type="InParanoid" id="A0A1X7T8T8"/>
<keyword evidence="1" id="KW-1133">Transmembrane helix</keyword>
<dbReference type="AlphaFoldDB" id="A0A1X7T8T8"/>
<protein>
    <submittedName>
        <fullName evidence="2">Uncharacterized protein</fullName>
    </submittedName>
</protein>
<organism evidence="2">
    <name type="scientific">Amphimedon queenslandica</name>
    <name type="common">Sponge</name>
    <dbReference type="NCBI Taxonomy" id="400682"/>
    <lineage>
        <taxon>Eukaryota</taxon>
        <taxon>Metazoa</taxon>
        <taxon>Porifera</taxon>
        <taxon>Demospongiae</taxon>
        <taxon>Heteroscleromorpha</taxon>
        <taxon>Haplosclerida</taxon>
        <taxon>Niphatidae</taxon>
        <taxon>Amphimedon</taxon>
    </lineage>
</organism>
<accession>A0A1X7T8T8</accession>
<keyword evidence="1" id="KW-0812">Transmembrane</keyword>
<proteinExistence type="predicted"/>
<evidence type="ECO:0000256" key="1">
    <source>
        <dbReference type="SAM" id="Phobius"/>
    </source>
</evidence>
<sequence>MEGAEQSQTYQSLNSDNINKDGAYELCQVTATEESGVKERRAKLPEKMKKLKNMELKWNKPVIIFIIVLLLLIVILQVVFFCLLVAHMTTSGKTCTCTSRAANGGDQ</sequence>
<feature type="transmembrane region" description="Helical" evidence="1">
    <location>
        <begin position="62"/>
        <end position="86"/>
    </location>
</feature>